<dbReference type="RefSeq" id="WP_255159744.1">
    <property type="nucleotide sequence ID" value="NZ_CP101497.1"/>
</dbReference>
<keyword evidence="3" id="KW-1185">Reference proteome</keyword>
<dbReference type="Gene3D" id="3.20.20.190">
    <property type="entry name" value="Phosphatidylinositol (PI) phosphodiesterase"/>
    <property type="match status" value="1"/>
</dbReference>
<name>A0ABY5FWC7_9MICO</name>
<dbReference type="InterPro" id="IPR030395">
    <property type="entry name" value="GP_PDE_dom"/>
</dbReference>
<proteinExistence type="predicted"/>
<evidence type="ECO:0000313" key="2">
    <source>
        <dbReference type="EMBL" id="UTT62611.1"/>
    </source>
</evidence>
<reference evidence="2" key="1">
    <citation type="submission" date="2022-07" db="EMBL/GenBank/DDBJ databases">
        <title>Taxonomic analysis of Microcella humidisoli nov. sp., isolated from riverside soil.</title>
        <authorList>
            <person name="Molina K.M."/>
            <person name="Kim S.B."/>
        </authorList>
    </citation>
    <scope>NUCLEOTIDE SEQUENCE</scope>
    <source>
        <strain evidence="2">MMS21-STM10</strain>
    </source>
</reference>
<dbReference type="Pfam" id="PF03009">
    <property type="entry name" value="GDPD"/>
    <property type="match status" value="1"/>
</dbReference>
<dbReference type="EMBL" id="CP101497">
    <property type="protein sequence ID" value="UTT62611.1"/>
    <property type="molecule type" value="Genomic_DNA"/>
</dbReference>
<dbReference type="PROSITE" id="PS51704">
    <property type="entry name" value="GP_PDE"/>
    <property type="match status" value="1"/>
</dbReference>
<dbReference type="InterPro" id="IPR017946">
    <property type="entry name" value="PLC-like_Pdiesterase_TIM-brl"/>
</dbReference>
<dbReference type="SUPFAM" id="SSF51695">
    <property type="entry name" value="PLC-like phosphodiesterases"/>
    <property type="match status" value="1"/>
</dbReference>
<evidence type="ECO:0000313" key="3">
    <source>
        <dbReference type="Proteomes" id="UP001060039"/>
    </source>
</evidence>
<sequence>MPMPRLRATARRGAERPYSARRTAASFTASLALVAVLAIDHTAATVYAAQPLGSLGLNDGVPLTIAHRGDPAAAPENTLPAFEAALRSGAEVLELDLRMTADEQVVIFHDELLDRTTNAVGPLADRTLAELRTLDAGSWYGSAWAGTSIPTFDEFLPLLQRSEARALIELKGLWTVDALRPIIAGIYRYGVQDRVVLASFELPTLIELWREAPSLHRAVIVRRLPDDPVDFAASVGASTVVTSLRSFRVDPDAAQMLQRSGLTVIVYTLNRGDLWQQALDLGVDGVVTDAPRRLATVHAVHTAQQG</sequence>
<protein>
    <recommendedName>
        <fullName evidence="1">GP-PDE domain-containing protein</fullName>
    </recommendedName>
</protein>
<dbReference type="Proteomes" id="UP001060039">
    <property type="component" value="Chromosome"/>
</dbReference>
<dbReference type="PANTHER" id="PTHR46211">
    <property type="entry name" value="GLYCEROPHOSPHORYL DIESTER PHOSPHODIESTERASE"/>
    <property type="match status" value="1"/>
</dbReference>
<dbReference type="PANTHER" id="PTHR46211:SF1">
    <property type="entry name" value="GLYCEROPHOSPHODIESTER PHOSPHODIESTERASE, CYTOPLASMIC"/>
    <property type="match status" value="1"/>
</dbReference>
<gene>
    <name evidence="2" type="ORF">NNL39_00365</name>
</gene>
<evidence type="ECO:0000259" key="1">
    <source>
        <dbReference type="PROSITE" id="PS51704"/>
    </source>
</evidence>
<feature type="domain" description="GP-PDE" evidence="1">
    <location>
        <begin position="62"/>
        <end position="298"/>
    </location>
</feature>
<organism evidence="2 3">
    <name type="scientific">Microcella humidisoli</name>
    <dbReference type="NCBI Taxonomy" id="2963406"/>
    <lineage>
        <taxon>Bacteria</taxon>
        <taxon>Bacillati</taxon>
        <taxon>Actinomycetota</taxon>
        <taxon>Actinomycetes</taxon>
        <taxon>Micrococcales</taxon>
        <taxon>Microbacteriaceae</taxon>
        <taxon>Microcella</taxon>
    </lineage>
</organism>
<accession>A0ABY5FWC7</accession>